<evidence type="ECO:0000313" key="1">
    <source>
        <dbReference type="EMBL" id="GFU32571.1"/>
    </source>
</evidence>
<organism evidence="1 2">
    <name type="scientific">Nephila pilipes</name>
    <name type="common">Giant wood spider</name>
    <name type="synonym">Nephila maculata</name>
    <dbReference type="NCBI Taxonomy" id="299642"/>
    <lineage>
        <taxon>Eukaryota</taxon>
        <taxon>Metazoa</taxon>
        <taxon>Ecdysozoa</taxon>
        <taxon>Arthropoda</taxon>
        <taxon>Chelicerata</taxon>
        <taxon>Arachnida</taxon>
        <taxon>Araneae</taxon>
        <taxon>Araneomorphae</taxon>
        <taxon>Entelegynae</taxon>
        <taxon>Araneoidea</taxon>
        <taxon>Nephilidae</taxon>
        <taxon>Nephila</taxon>
    </lineage>
</organism>
<sequence length="91" mass="10844">MQLRPIRRQFMLLMDFATSRVVGLREAFWTYRRNPRQPGRSDQAFCWLQWVREGTHTRHIGSGRPLLSSRREYRFNCLQTTTASTVTMPII</sequence>
<dbReference type="AlphaFoldDB" id="A0A8X6QRC7"/>
<dbReference type="Proteomes" id="UP000887013">
    <property type="component" value="Unassembled WGS sequence"/>
</dbReference>
<reference evidence="1" key="1">
    <citation type="submission" date="2020-08" db="EMBL/GenBank/DDBJ databases">
        <title>Multicomponent nature underlies the extraordinary mechanical properties of spider dragline silk.</title>
        <authorList>
            <person name="Kono N."/>
            <person name="Nakamura H."/>
            <person name="Mori M."/>
            <person name="Yoshida Y."/>
            <person name="Ohtoshi R."/>
            <person name="Malay A.D."/>
            <person name="Moran D.A.P."/>
            <person name="Tomita M."/>
            <person name="Numata K."/>
            <person name="Arakawa K."/>
        </authorList>
    </citation>
    <scope>NUCLEOTIDE SEQUENCE</scope>
</reference>
<gene>
    <name evidence="1" type="ORF">NPIL_286291</name>
</gene>
<name>A0A8X6QRC7_NEPPI</name>
<dbReference type="OrthoDB" id="6432054at2759"/>
<protein>
    <submittedName>
        <fullName evidence="1">Uncharacterized protein</fullName>
    </submittedName>
</protein>
<evidence type="ECO:0000313" key="2">
    <source>
        <dbReference type="Proteomes" id="UP000887013"/>
    </source>
</evidence>
<keyword evidence="2" id="KW-1185">Reference proteome</keyword>
<proteinExistence type="predicted"/>
<comment type="caution">
    <text evidence="1">The sequence shown here is derived from an EMBL/GenBank/DDBJ whole genome shotgun (WGS) entry which is preliminary data.</text>
</comment>
<accession>A0A8X6QRC7</accession>
<dbReference type="EMBL" id="BMAW01033937">
    <property type="protein sequence ID" value="GFU32571.1"/>
    <property type="molecule type" value="Genomic_DNA"/>
</dbReference>